<accession>A0A0P0W477</accession>
<keyword evidence="3" id="KW-1185">Reference proteome</keyword>
<dbReference type="Proteomes" id="UP000059680">
    <property type="component" value="Chromosome 3"/>
</dbReference>
<protein>
    <submittedName>
        <fullName evidence="2">Os03g0759375 protein</fullName>
    </submittedName>
</protein>
<feature type="non-terminal residue" evidence="2">
    <location>
        <position position="1"/>
    </location>
</feature>
<dbReference type="EMBL" id="AP014959">
    <property type="protein sequence ID" value="BAS86493.1"/>
    <property type="molecule type" value="Genomic_DNA"/>
</dbReference>
<evidence type="ECO:0000256" key="1">
    <source>
        <dbReference type="SAM" id="MobiDB-lite"/>
    </source>
</evidence>
<dbReference type="InParanoid" id="A0A0P0W477"/>
<gene>
    <name evidence="2" type="ordered locus">Os03g0759375</name>
    <name evidence="2" type="ORF">OSNPB_030759375</name>
</gene>
<reference evidence="2 3" key="3">
    <citation type="journal article" date="2013" name="Rice">
        <title>Improvement of the Oryza sativa Nipponbare reference genome using next generation sequence and optical map data.</title>
        <authorList>
            <person name="Kawahara Y."/>
            <person name="de la Bastide M."/>
            <person name="Hamilton J.P."/>
            <person name="Kanamori H."/>
            <person name="McCombie W.R."/>
            <person name="Ouyang S."/>
            <person name="Schwartz D.C."/>
            <person name="Tanaka T."/>
            <person name="Wu J."/>
            <person name="Zhou S."/>
            <person name="Childs K.L."/>
            <person name="Davidson R.M."/>
            <person name="Lin H."/>
            <person name="Quesada-Ocampo L."/>
            <person name="Vaillancourt B."/>
            <person name="Sakai H."/>
            <person name="Lee S.S."/>
            <person name="Kim J."/>
            <person name="Numa H."/>
            <person name="Itoh T."/>
            <person name="Buell C.R."/>
            <person name="Matsumoto T."/>
        </authorList>
    </citation>
    <scope>NUCLEOTIDE SEQUENCE [LARGE SCALE GENOMIC DNA]</scope>
    <source>
        <strain evidence="3">cv. Nipponbare</strain>
    </source>
</reference>
<sequence length="95" mass="10486">RPRRNRRWPSRLSRPILLAGVSSSKRRVLVKAGRKIRRGSSKSCRRPQVCGAAAAAAASSASEPPMLKENKVKERLRSWSPRPQMPQAPCVGPTC</sequence>
<dbReference type="AlphaFoldDB" id="A0A0P0W477"/>
<reference evidence="3" key="1">
    <citation type="journal article" date="2005" name="Nature">
        <title>The map-based sequence of the rice genome.</title>
        <authorList>
            <consortium name="International rice genome sequencing project (IRGSP)"/>
            <person name="Matsumoto T."/>
            <person name="Wu J."/>
            <person name="Kanamori H."/>
            <person name="Katayose Y."/>
            <person name="Fujisawa M."/>
            <person name="Namiki N."/>
            <person name="Mizuno H."/>
            <person name="Yamamoto K."/>
            <person name="Antonio B.A."/>
            <person name="Baba T."/>
            <person name="Sakata K."/>
            <person name="Nagamura Y."/>
            <person name="Aoki H."/>
            <person name="Arikawa K."/>
            <person name="Arita K."/>
            <person name="Bito T."/>
            <person name="Chiden Y."/>
            <person name="Fujitsuka N."/>
            <person name="Fukunaka R."/>
            <person name="Hamada M."/>
            <person name="Harada C."/>
            <person name="Hayashi A."/>
            <person name="Hijishita S."/>
            <person name="Honda M."/>
            <person name="Hosokawa S."/>
            <person name="Ichikawa Y."/>
            <person name="Idonuma A."/>
            <person name="Iijima M."/>
            <person name="Ikeda M."/>
            <person name="Ikeno M."/>
            <person name="Ito K."/>
            <person name="Ito S."/>
            <person name="Ito T."/>
            <person name="Ito Y."/>
            <person name="Ito Y."/>
            <person name="Iwabuchi A."/>
            <person name="Kamiya K."/>
            <person name="Karasawa W."/>
            <person name="Kurita K."/>
            <person name="Katagiri S."/>
            <person name="Kikuta A."/>
            <person name="Kobayashi H."/>
            <person name="Kobayashi N."/>
            <person name="Machita K."/>
            <person name="Maehara T."/>
            <person name="Masukawa M."/>
            <person name="Mizubayashi T."/>
            <person name="Mukai Y."/>
            <person name="Nagasaki H."/>
            <person name="Nagata Y."/>
            <person name="Naito S."/>
            <person name="Nakashima M."/>
            <person name="Nakama Y."/>
            <person name="Nakamichi Y."/>
            <person name="Nakamura M."/>
            <person name="Meguro A."/>
            <person name="Negishi M."/>
            <person name="Ohta I."/>
            <person name="Ohta T."/>
            <person name="Okamoto M."/>
            <person name="Ono N."/>
            <person name="Saji S."/>
            <person name="Sakaguchi M."/>
            <person name="Sakai K."/>
            <person name="Shibata M."/>
            <person name="Shimokawa T."/>
            <person name="Song J."/>
            <person name="Takazaki Y."/>
            <person name="Terasawa K."/>
            <person name="Tsugane M."/>
            <person name="Tsuji K."/>
            <person name="Ueda S."/>
            <person name="Waki K."/>
            <person name="Yamagata H."/>
            <person name="Yamamoto M."/>
            <person name="Yamamoto S."/>
            <person name="Yamane H."/>
            <person name="Yoshiki S."/>
            <person name="Yoshihara R."/>
            <person name="Yukawa K."/>
            <person name="Zhong H."/>
            <person name="Yano M."/>
            <person name="Yuan Q."/>
            <person name="Ouyang S."/>
            <person name="Liu J."/>
            <person name="Jones K.M."/>
            <person name="Gansberger K."/>
            <person name="Moffat K."/>
            <person name="Hill J."/>
            <person name="Bera J."/>
            <person name="Fadrosh D."/>
            <person name="Jin S."/>
            <person name="Johri S."/>
            <person name="Kim M."/>
            <person name="Overton L."/>
            <person name="Reardon M."/>
            <person name="Tsitrin T."/>
            <person name="Vuong H."/>
            <person name="Weaver B."/>
            <person name="Ciecko A."/>
            <person name="Tallon L."/>
            <person name="Jackson J."/>
            <person name="Pai G."/>
            <person name="Aken S.V."/>
            <person name="Utterback T."/>
            <person name="Reidmuller S."/>
            <person name="Feldblyum T."/>
            <person name="Hsiao J."/>
            <person name="Zismann V."/>
            <person name="Iobst S."/>
            <person name="de Vazeille A.R."/>
            <person name="Buell C.R."/>
            <person name="Ying K."/>
            <person name="Li Y."/>
            <person name="Lu T."/>
            <person name="Huang Y."/>
            <person name="Zhao Q."/>
            <person name="Feng Q."/>
            <person name="Zhang L."/>
            <person name="Zhu J."/>
            <person name="Weng Q."/>
            <person name="Mu J."/>
            <person name="Lu Y."/>
            <person name="Fan D."/>
            <person name="Liu Y."/>
            <person name="Guan J."/>
            <person name="Zhang Y."/>
            <person name="Yu S."/>
            <person name="Liu X."/>
            <person name="Zhang Y."/>
            <person name="Hong G."/>
            <person name="Han B."/>
            <person name="Choisne N."/>
            <person name="Demange N."/>
            <person name="Orjeda G."/>
            <person name="Samain S."/>
            <person name="Cattolico L."/>
            <person name="Pelletier E."/>
            <person name="Couloux A."/>
            <person name="Segurens B."/>
            <person name="Wincker P."/>
            <person name="D'Hont A."/>
            <person name="Scarpelli C."/>
            <person name="Weissenbach J."/>
            <person name="Salanoubat M."/>
            <person name="Quetier F."/>
            <person name="Yu Y."/>
            <person name="Kim H.R."/>
            <person name="Rambo T."/>
            <person name="Currie J."/>
            <person name="Collura K."/>
            <person name="Luo M."/>
            <person name="Yang T."/>
            <person name="Ammiraju J.S.S."/>
            <person name="Engler F."/>
            <person name="Soderlund C."/>
            <person name="Wing R.A."/>
            <person name="Palmer L.E."/>
            <person name="de la Bastide M."/>
            <person name="Spiegel L."/>
            <person name="Nascimento L."/>
            <person name="Zutavern T."/>
            <person name="O'Shaughnessy A."/>
            <person name="Dike S."/>
            <person name="Dedhia N."/>
            <person name="Preston R."/>
            <person name="Balija V."/>
            <person name="McCombie W.R."/>
            <person name="Chow T."/>
            <person name="Chen H."/>
            <person name="Chung M."/>
            <person name="Chen C."/>
            <person name="Shaw J."/>
            <person name="Wu H."/>
            <person name="Hsiao K."/>
            <person name="Chao Y."/>
            <person name="Chu M."/>
            <person name="Cheng C."/>
            <person name="Hour A."/>
            <person name="Lee P."/>
            <person name="Lin S."/>
            <person name="Lin Y."/>
            <person name="Liou J."/>
            <person name="Liu S."/>
            <person name="Hsing Y."/>
            <person name="Raghuvanshi S."/>
            <person name="Mohanty A."/>
            <person name="Bharti A.K."/>
            <person name="Gaur A."/>
            <person name="Gupta V."/>
            <person name="Kumar D."/>
            <person name="Ravi V."/>
            <person name="Vij S."/>
            <person name="Kapur A."/>
            <person name="Khurana P."/>
            <person name="Khurana P."/>
            <person name="Khurana J.P."/>
            <person name="Tyagi A.K."/>
            <person name="Gaikwad K."/>
            <person name="Singh A."/>
            <person name="Dalal V."/>
            <person name="Srivastava S."/>
            <person name="Dixit A."/>
            <person name="Pal A.K."/>
            <person name="Ghazi I.A."/>
            <person name="Yadav M."/>
            <person name="Pandit A."/>
            <person name="Bhargava A."/>
            <person name="Sureshbabu K."/>
            <person name="Batra K."/>
            <person name="Sharma T.R."/>
            <person name="Mohapatra T."/>
            <person name="Singh N.K."/>
            <person name="Messing J."/>
            <person name="Nelson A.B."/>
            <person name="Fuks G."/>
            <person name="Kavchok S."/>
            <person name="Keizer G."/>
            <person name="Linton E."/>
            <person name="Llaca V."/>
            <person name="Song R."/>
            <person name="Tanyolac B."/>
            <person name="Young S."/>
            <person name="Ho-Il K."/>
            <person name="Hahn J.H."/>
            <person name="Sangsakoo G."/>
            <person name="Vanavichit A."/>
            <person name="de Mattos Luiz.A.T."/>
            <person name="Zimmer P.D."/>
            <person name="Malone G."/>
            <person name="Dellagostin O."/>
            <person name="de Oliveira A.C."/>
            <person name="Bevan M."/>
            <person name="Bancroft I."/>
            <person name="Minx P."/>
            <person name="Cordum H."/>
            <person name="Wilson R."/>
            <person name="Cheng Z."/>
            <person name="Jin W."/>
            <person name="Jiang J."/>
            <person name="Leong S.A."/>
            <person name="Iwama H."/>
            <person name="Gojobori T."/>
            <person name="Itoh T."/>
            <person name="Niimura Y."/>
            <person name="Fujii Y."/>
            <person name="Habara T."/>
            <person name="Sakai H."/>
            <person name="Sato Y."/>
            <person name="Wilson G."/>
            <person name="Kumar K."/>
            <person name="McCouch S."/>
            <person name="Juretic N."/>
            <person name="Hoen D."/>
            <person name="Wright S."/>
            <person name="Bruskiewich R."/>
            <person name="Bureau T."/>
            <person name="Miyao A."/>
            <person name="Hirochika H."/>
            <person name="Nishikawa T."/>
            <person name="Kadowaki K."/>
            <person name="Sugiura M."/>
            <person name="Burr B."/>
            <person name="Sasaki T."/>
        </authorList>
    </citation>
    <scope>NUCLEOTIDE SEQUENCE [LARGE SCALE GENOMIC DNA]</scope>
    <source>
        <strain evidence="3">cv. Nipponbare</strain>
    </source>
</reference>
<evidence type="ECO:0000313" key="3">
    <source>
        <dbReference type="Proteomes" id="UP000059680"/>
    </source>
</evidence>
<dbReference type="PaxDb" id="39947-A0A0P0W477"/>
<proteinExistence type="predicted"/>
<evidence type="ECO:0000313" key="2">
    <source>
        <dbReference type="EMBL" id="BAS86493.1"/>
    </source>
</evidence>
<reference evidence="2 3" key="2">
    <citation type="journal article" date="2013" name="Plant Cell Physiol.">
        <title>Rice Annotation Project Database (RAP-DB): an integrative and interactive database for rice genomics.</title>
        <authorList>
            <person name="Sakai H."/>
            <person name="Lee S.S."/>
            <person name="Tanaka T."/>
            <person name="Numa H."/>
            <person name="Kim J."/>
            <person name="Kawahara Y."/>
            <person name="Wakimoto H."/>
            <person name="Yang C.C."/>
            <person name="Iwamoto M."/>
            <person name="Abe T."/>
            <person name="Yamada Y."/>
            <person name="Muto A."/>
            <person name="Inokuchi H."/>
            <person name="Ikemura T."/>
            <person name="Matsumoto T."/>
            <person name="Sasaki T."/>
            <person name="Itoh T."/>
        </authorList>
    </citation>
    <scope>NUCLEOTIDE SEQUENCE [LARGE SCALE GENOMIC DNA]</scope>
    <source>
        <strain evidence="3">cv. Nipponbare</strain>
    </source>
</reference>
<feature type="region of interest" description="Disordered" evidence="1">
    <location>
        <begin position="76"/>
        <end position="95"/>
    </location>
</feature>
<name>A0A0P0W477_ORYSJ</name>
<organism evidence="2 3">
    <name type="scientific">Oryza sativa subsp. japonica</name>
    <name type="common">Rice</name>
    <dbReference type="NCBI Taxonomy" id="39947"/>
    <lineage>
        <taxon>Eukaryota</taxon>
        <taxon>Viridiplantae</taxon>
        <taxon>Streptophyta</taxon>
        <taxon>Embryophyta</taxon>
        <taxon>Tracheophyta</taxon>
        <taxon>Spermatophyta</taxon>
        <taxon>Magnoliopsida</taxon>
        <taxon>Liliopsida</taxon>
        <taxon>Poales</taxon>
        <taxon>Poaceae</taxon>
        <taxon>BOP clade</taxon>
        <taxon>Oryzoideae</taxon>
        <taxon>Oryzeae</taxon>
        <taxon>Oryzinae</taxon>
        <taxon>Oryza</taxon>
        <taxon>Oryza sativa</taxon>
    </lineage>
</organism>
<dbReference type="Gramene" id="Os03t0759375-00">
    <property type="protein sequence ID" value="Os03t0759375-00"/>
    <property type="gene ID" value="Os03g0759375"/>
</dbReference>